<dbReference type="Gene3D" id="3.40.50.150">
    <property type="entry name" value="Vaccinia Virus protein VP39"/>
    <property type="match status" value="1"/>
</dbReference>
<name>A0A0F9UEC4_9ZZZZ</name>
<evidence type="ECO:0008006" key="2">
    <source>
        <dbReference type="Google" id="ProtNLM"/>
    </source>
</evidence>
<dbReference type="EMBL" id="LAZR01000721">
    <property type="protein sequence ID" value="KKN59591.1"/>
    <property type="molecule type" value="Genomic_DNA"/>
</dbReference>
<dbReference type="AlphaFoldDB" id="A0A0F9UEC4"/>
<dbReference type="InterPro" id="IPR029063">
    <property type="entry name" value="SAM-dependent_MTases_sf"/>
</dbReference>
<dbReference type="SUPFAM" id="SSF53335">
    <property type="entry name" value="S-adenosyl-L-methionine-dependent methyltransferases"/>
    <property type="match status" value="1"/>
</dbReference>
<sequence>MRLDVGGGKKRRKGYTSIDVTDYGEKNIVGDFREMTFNDVSVVRSFFLLEHFGRGEAIKVLQQWHSWIKEGGILWVAVPDFEYICKDFDINPYWITRHTFGSQGEDAWAFHLDGWYEDKIRELFPALGFEIFEIKRFKTRRYLPNIEVRAKKVKPNPEALERYLKKYPN</sequence>
<evidence type="ECO:0000313" key="1">
    <source>
        <dbReference type="EMBL" id="KKN59591.1"/>
    </source>
</evidence>
<accession>A0A0F9UEC4</accession>
<protein>
    <recommendedName>
        <fullName evidence="2">Methyltransferase type 11 domain-containing protein</fullName>
    </recommendedName>
</protein>
<organism evidence="1">
    <name type="scientific">marine sediment metagenome</name>
    <dbReference type="NCBI Taxonomy" id="412755"/>
    <lineage>
        <taxon>unclassified sequences</taxon>
        <taxon>metagenomes</taxon>
        <taxon>ecological metagenomes</taxon>
    </lineage>
</organism>
<reference evidence="1" key="1">
    <citation type="journal article" date="2015" name="Nature">
        <title>Complex archaea that bridge the gap between prokaryotes and eukaryotes.</title>
        <authorList>
            <person name="Spang A."/>
            <person name="Saw J.H."/>
            <person name="Jorgensen S.L."/>
            <person name="Zaremba-Niedzwiedzka K."/>
            <person name="Martijn J."/>
            <person name="Lind A.E."/>
            <person name="van Eijk R."/>
            <person name="Schleper C."/>
            <person name="Guy L."/>
            <person name="Ettema T.J."/>
        </authorList>
    </citation>
    <scope>NUCLEOTIDE SEQUENCE</scope>
</reference>
<gene>
    <name evidence="1" type="ORF">LCGC14_0540540</name>
</gene>
<comment type="caution">
    <text evidence="1">The sequence shown here is derived from an EMBL/GenBank/DDBJ whole genome shotgun (WGS) entry which is preliminary data.</text>
</comment>
<proteinExistence type="predicted"/>